<comment type="caution">
    <text evidence="4">The sequence shown here is derived from an EMBL/GenBank/DDBJ whole genome shotgun (WGS) entry which is preliminary data.</text>
</comment>
<dbReference type="NCBIfam" id="TIGR00377">
    <property type="entry name" value="ant_ant_sig"/>
    <property type="match status" value="1"/>
</dbReference>
<dbReference type="PANTHER" id="PTHR33495:SF2">
    <property type="entry name" value="ANTI-SIGMA FACTOR ANTAGONIST TM_1081-RELATED"/>
    <property type="match status" value="1"/>
</dbReference>
<dbReference type="InterPro" id="IPR003658">
    <property type="entry name" value="Anti-sigma_ant"/>
</dbReference>
<keyword evidence="5" id="KW-1185">Reference proteome</keyword>
<dbReference type="Proteomes" id="UP001501470">
    <property type="component" value="Unassembled WGS sequence"/>
</dbReference>
<accession>A0ABP4NTU8</accession>
<dbReference type="InterPro" id="IPR002645">
    <property type="entry name" value="STAS_dom"/>
</dbReference>
<protein>
    <recommendedName>
        <fullName evidence="2">Anti-sigma factor antagonist</fullName>
    </recommendedName>
</protein>
<evidence type="ECO:0000313" key="5">
    <source>
        <dbReference type="Proteomes" id="UP001501470"/>
    </source>
</evidence>
<evidence type="ECO:0000256" key="2">
    <source>
        <dbReference type="RuleBase" id="RU003749"/>
    </source>
</evidence>
<comment type="similarity">
    <text evidence="1 2">Belongs to the anti-sigma-factor antagonist family.</text>
</comment>
<evidence type="ECO:0000259" key="3">
    <source>
        <dbReference type="PROSITE" id="PS50801"/>
    </source>
</evidence>
<reference evidence="5" key="1">
    <citation type="journal article" date="2019" name="Int. J. Syst. Evol. Microbiol.">
        <title>The Global Catalogue of Microorganisms (GCM) 10K type strain sequencing project: providing services to taxonomists for standard genome sequencing and annotation.</title>
        <authorList>
            <consortium name="The Broad Institute Genomics Platform"/>
            <consortium name="The Broad Institute Genome Sequencing Center for Infectious Disease"/>
            <person name="Wu L."/>
            <person name="Ma J."/>
        </authorList>
    </citation>
    <scope>NUCLEOTIDE SEQUENCE [LARGE SCALE GENOMIC DNA]</scope>
    <source>
        <strain evidence="5">JCM 15933</strain>
    </source>
</reference>
<dbReference type="EMBL" id="BAAAQD010000039">
    <property type="protein sequence ID" value="GAA1567630.1"/>
    <property type="molecule type" value="Genomic_DNA"/>
</dbReference>
<evidence type="ECO:0000256" key="1">
    <source>
        <dbReference type="ARBA" id="ARBA00009013"/>
    </source>
</evidence>
<feature type="domain" description="STAS" evidence="3">
    <location>
        <begin position="25"/>
        <end position="122"/>
    </location>
</feature>
<sequence>MPSAIGRWEPVMQLSVASPAGSPTVVAVTGELDVATSPELRQFLHARLDDGATALTVDLTGVGFLDSTTLSVFVGVHKRLQDEAGGRLALVVPHERLLRVFRMTALDRVFSIVDALPGGAGA</sequence>
<dbReference type="Pfam" id="PF01740">
    <property type="entry name" value="STAS"/>
    <property type="match status" value="1"/>
</dbReference>
<gene>
    <name evidence="4" type="ORF">GCM10009827_106690</name>
</gene>
<dbReference type="PANTHER" id="PTHR33495">
    <property type="entry name" value="ANTI-SIGMA FACTOR ANTAGONIST TM_1081-RELATED-RELATED"/>
    <property type="match status" value="1"/>
</dbReference>
<dbReference type="CDD" id="cd07043">
    <property type="entry name" value="STAS_anti-anti-sigma_factors"/>
    <property type="match status" value="1"/>
</dbReference>
<dbReference type="Gene3D" id="3.30.750.24">
    <property type="entry name" value="STAS domain"/>
    <property type="match status" value="1"/>
</dbReference>
<dbReference type="SUPFAM" id="SSF52091">
    <property type="entry name" value="SpoIIaa-like"/>
    <property type="match status" value="1"/>
</dbReference>
<name>A0ABP4NTU8_9ACTN</name>
<evidence type="ECO:0000313" key="4">
    <source>
        <dbReference type="EMBL" id="GAA1567630.1"/>
    </source>
</evidence>
<proteinExistence type="inferred from homology"/>
<organism evidence="4 5">
    <name type="scientific">Dactylosporangium maewongense</name>
    <dbReference type="NCBI Taxonomy" id="634393"/>
    <lineage>
        <taxon>Bacteria</taxon>
        <taxon>Bacillati</taxon>
        <taxon>Actinomycetota</taxon>
        <taxon>Actinomycetes</taxon>
        <taxon>Micromonosporales</taxon>
        <taxon>Micromonosporaceae</taxon>
        <taxon>Dactylosporangium</taxon>
    </lineage>
</organism>
<dbReference type="PROSITE" id="PS50801">
    <property type="entry name" value="STAS"/>
    <property type="match status" value="1"/>
</dbReference>
<dbReference type="InterPro" id="IPR036513">
    <property type="entry name" value="STAS_dom_sf"/>
</dbReference>